<sequence length="619" mass="68703">MERRYQTRAAVKAEMAVEADVAVKMEPSSASSLSLEPIQAPQSTMAAVAPMDFVVKNEPTTNIPLKCFICPRKPNFSDVSHLLTHISSKSHLSHEFKVGLRARTDQAAQQVVARYNAWVEQYDIHALLADRLSAKEQKNTGTRRGRPSKSVKAEANNSTRVVDNTIKAEPEDSNQRPTASGWASSASGALNPQNSRQGVFDSSKYQTPTMKRTRDGFSIPNTPDNNSSSINSSNRRYGSETATTTDSIAMSEIRSESTDYPEEDNDLSKLKGVIYPGMSLFDSATEEQKRRRNQRKDDSVLELMEKLSKRITPFEFVEDMDLNMLRTRNIYDPPTPEGSPEPELAEPDNIRKKKRTRRPTQSKAAEKPRRSSTRLTEKTAKLARLAKPGPDEESLADDEEINDSRVSSHSHGSAESYDVFRDAPKPSPVQQHSSWVNWGSHMTEGTGSSTARTHSPLDDSGFELRRSTILRPVSATNYPVLPTSHHSMSSLNPALNPSASDPASAKNHSTHSNHPNFPSRDTTNSSSYAPQHLSIPTHNYFQNQQTIGGSSNPLCVQPRSSNYYHSYSFPSYGSEQPKPPTGFQSGSTMHQHMSHIGFGGFGQFMPEEAEDHDDDDYNL</sequence>
<reference evidence="2" key="1">
    <citation type="journal article" date="2023" name="Mol. Phylogenet. Evol.">
        <title>Genome-scale phylogeny and comparative genomics of the fungal order Sordariales.</title>
        <authorList>
            <person name="Hensen N."/>
            <person name="Bonometti L."/>
            <person name="Westerberg I."/>
            <person name="Brannstrom I.O."/>
            <person name="Guillou S."/>
            <person name="Cros-Aarteil S."/>
            <person name="Calhoun S."/>
            <person name="Haridas S."/>
            <person name="Kuo A."/>
            <person name="Mondo S."/>
            <person name="Pangilinan J."/>
            <person name="Riley R."/>
            <person name="LaButti K."/>
            <person name="Andreopoulos B."/>
            <person name="Lipzen A."/>
            <person name="Chen C."/>
            <person name="Yan M."/>
            <person name="Daum C."/>
            <person name="Ng V."/>
            <person name="Clum A."/>
            <person name="Steindorff A."/>
            <person name="Ohm R.A."/>
            <person name="Martin F."/>
            <person name="Silar P."/>
            <person name="Natvig D.O."/>
            <person name="Lalanne C."/>
            <person name="Gautier V."/>
            <person name="Ament-Velasquez S.L."/>
            <person name="Kruys A."/>
            <person name="Hutchinson M.I."/>
            <person name="Powell A.J."/>
            <person name="Barry K."/>
            <person name="Miller A.N."/>
            <person name="Grigoriev I.V."/>
            <person name="Debuchy R."/>
            <person name="Gladieux P."/>
            <person name="Hiltunen Thoren M."/>
            <person name="Johannesson H."/>
        </authorList>
    </citation>
    <scope>NUCLEOTIDE SEQUENCE</scope>
    <source>
        <strain evidence="2">PSN309</strain>
    </source>
</reference>
<dbReference type="EMBL" id="MU864353">
    <property type="protein sequence ID" value="KAK4192775.1"/>
    <property type="molecule type" value="Genomic_DNA"/>
</dbReference>
<accession>A0AAN7APD4</accession>
<feature type="region of interest" description="Disordered" evidence="1">
    <location>
        <begin position="328"/>
        <end position="460"/>
    </location>
</feature>
<protein>
    <submittedName>
        <fullName evidence="2">Uncharacterized protein</fullName>
    </submittedName>
</protein>
<feature type="compositionally biased region" description="Basic residues" evidence="1">
    <location>
        <begin position="351"/>
        <end position="360"/>
    </location>
</feature>
<dbReference type="AlphaFoldDB" id="A0AAN7APD4"/>
<feature type="compositionally biased region" description="Low complexity" evidence="1">
    <location>
        <begin position="179"/>
        <end position="189"/>
    </location>
</feature>
<name>A0AAN7APD4_9PEZI</name>
<reference evidence="2" key="2">
    <citation type="submission" date="2023-05" db="EMBL/GenBank/DDBJ databases">
        <authorList>
            <consortium name="Lawrence Berkeley National Laboratory"/>
            <person name="Steindorff A."/>
            <person name="Hensen N."/>
            <person name="Bonometti L."/>
            <person name="Westerberg I."/>
            <person name="Brannstrom I.O."/>
            <person name="Guillou S."/>
            <person name="Cros-Aarteil S."/>
            <person name="Calhoun S."/>
            <person name="Haridas S."/>
            <person name="Kuo A."/>
            <person name="Mondo S."/>
            <person name="Pangilinan J."/>
            <person name="Riley R."/>
            <person name="Labutti K."/>
            <person name="Andreopoulos B."/>
            <person name="Lipzen A."/>
            <person name="Chen C."/>
            <person name="Yanf M."/>
            <person name="Daum C."/>
            <person name="Ng V."/>
            <person name="Clum A."/>
            <person name="Ohm R."/>
            <person name="Martin F."/>
            <person name="Silar P."/>
            <person name="Natvig D."/>
            <person name="Lalanne C."/>
            <person name="Gautier V."/>
            <person name="Ament-Velasquez S.L."/>
            <person name="Kruys A."/>
            <person name="Hutchinson M.I."/>
            <person name="Powell A.J."/>
            <person name="Barry K."/>
            <person name="Miller A.N."/>
            <person name="Grigoriev I.V."/>
            <person name="Debuchy R."/>
            <person name="Gladieux P."/>
            <person name="Thoren M.H."/>
            <person name="Johannesson H."/>
        </authorList>
    </citation>
    <scope>NUCLEOTIDE SEQUENCE</scope>
    <source>
        <strain evidence="2">PSN309</strain>
    </source>
</reference>
<gene>
    <name evidence="2" type="ORF">QBC35DRAFT_447147</name>
</gene>
<feature type="compositionally biased region" description="Basic and acidic residues" evidence="1">
    <location>
        <begin position="364"/>
        <end position="380"/>
    </location>
</feature>
<feature type="compositionally biased region" description="Polar residues" evidence="1">
    <location>
        <begin position="443"/>
        <end position="453"/>
    </location>
</feature>
<comment type="caution">
    <text evidence="2">The sequence shown here is derived from an EMBL/GenBank/DDBJ whole genome shotgun (WGS) entry which is preliminary data.</text>
</comment>
<feature type="region of interest" description="Disordered" evidence="1">
    <location>
        <begin position="567"/>
        <end position="591"/>
    </location>
</feature>
<feature type="compositionally biased region" description="Polar residues" evidence="1">
    <location>
        <begin position="428"/>
        <end position="437"/>
    </location>
</feature>
<proteinExistence type="predicted"/>
<keyword evidence="3" id="KW-1185">Reference proteome</keyword>
<evidence type="ECO:0000313" key="2">
    <source>
        <dbReference type="EMBL" id="KAK4192775.1"/>
    </source>
</evidence>
<feature type="compositionally biased region" description="Low complexity" evidence="1">
    <location>
        <begin position="218"/>
        <end position="234"/>
    </location>
</feature>
<organism evidence="2 3">
    <name type="scientific">Podospora australis</name>
    <dbReference type="NCBI Taxonomy" id="1536484"/>
    <lineage>
        <taxon>Eukaryota</taxon>
        <taxon>Fungi</taxon>
        <taxon>Dikarya</taxon>
        <taxon>Ascomycota</taxon>
        <taxon>Pezizomycotina</taxon>
        <taxon>Sordariomycetes</taxon>
        <taxon>Sordariomycetidae</taxon>
        <taxon>Sordariales</taxon>
        <taxon>Podosporaceae</taxon>
        <taxon>Podospora</taxon>
    </lineage>
</organism>
<feature type="compositionally biased region" description="Polar residues" evidence="1">
    <location>
        <begin position="582"/>
        <end position="591"/>
    </location>
</feature>
<feature type="compositionally biased region" description="Polar residues" evidence="1">
    <location>
        <begin position="404"/>
        <end position="413"/>
    </location>
</feature>
<evidence type="ECO:0000256" key="1">
    <source>
        <dbReference type="SAM" id="MobiDB-lite"/>
    </source>
</evidence>
<feature type="compositionally biased region" description="Acidic residues" evidence="1">
    <location>
        <begin position="391"/>
        <end position="401"/>
    </location>
</feature>
<feature type="region of interest" description="Disordered" evidence="1">
    <location>
        <begin position="484"/>
        <end position="533"/>
    </location>
</feature>
<feature type="region of interest" description="Disordered" evidence="1">
    <location>
        <begin position="135"/>
        <end position="267"/>
    </location>
</feature>
<evidence type="ECO:0000313" key="3">
    <source>
        <dbReference type="Proteomes" id="UP001302126"/>
    </source>
</evidence>
<dbReference type="Proteomes" id="UP001302126">
    <property type="component" value="Unassembled WGS sequence"/>
</dbReference>